<dbReference type="GO" id="GO:0019856">
    <property type="term" value="P:pyrimidine nucleobase biosynthetic process"/>
    <property type="evidence" value="ECO:0007669"/>
    <property type="project" value="TreeGrafter"/>
</dbReference>
<dbReference type="InterPro" id="IPR000836">
    <property type="entry name" value="PRTase_dom"/>
</dbReference>
<evidence type="ECO:0000313" key="9">
    <source>
        <dbReference type="Proteomes" id="UP000076400"/>
    </source>
</evidence>
<evidence type="ECO:0000256" key="2">
    <source>
        <dbReference type="ARBA" id="ARBA00011971"/>
    </source>
</evidence>
<keyword evidence="3 6" id="KW-0328">Glycosyltransferase</keyword>
<comment type="cofactor">
    <cofactor evidence="6">
        <name>Mg(2+)</name>
        <dbReference type="ChEBI" id="CHEBI:18420"/>
    </cofactor>
</comment>
<evidence type="ECO:0000256" key="3">
    <source>
        <dbReference type="ARBA" id="ARBA00022676"/>
    </source>
</evidence>
<evidence type="ECO:0000259" key="7">
    <source>
        <dbReference type="Pfam" id="PF00156"/>
    </source>
</evidence>
<protein>
    <recommendedName>
        <fullName evidence="2 6">Orotate phosphoribosyltransferase</fullName>
        <shortName evidence="6">OPRT</shortName>
        <shortName evidence="6">OPRTase</shortName>
        <ecNumber evidence="2 6">2.4.2.10</ecNumber>
    </recommendedName>
</protein>
<keyword evidence="5 6" id="KW-0665">Pyrimidine biosynthesis</keyword>
<dbReference type="Proteomes" id="UP000076400">
    <property type="component" value="Unassembled WGS sequence"/>
</dbReference>
<dbReference type="GO" id="GO:0000287">
    <property type="term" value="F:magnesium ion binding"/>
    <property type="evidence" value="ECO:0007669"/>
    <property type="project" value="UniProtKB-UniRule"/>
</dbReference>
<evidence type="ECO:0000256" key="6">
    <source>
        <dbReference type="HAMAP-Rule" id="MF_01208"/>
    </source>
</evidence>
<comment type="similarity">
    <text evidence="6">Belongs to the purine/pyrimidine phosphoribosyltransferase family. PyrE subfamily.</text>
</comment>
<dbReference type="SUPFAM" id="SSF53271">
    <property type="entry name" value="PRTase-like"/>
    <property type="match status" value="1"/>
</dbReference>
<comment type="pathway">
    <text evidence="1 6">Pyrimidine metabolism; UMP biosynthesis via de novo pathway; UMP from orotate: step 1/2.</text>
</comment>
<dbReference type="NCBIfam" id="TIGR00336">
    <property type="entry name" value="pyrE"/>
    <property type="match status" value="1"/>
</dbReference>
<dbReference type="EMBL" id="LPXN01000033">
    <property type="protein sequence ID" value="KZD12354.1"/>
    <property type="molecule type" value="Genomic_DNA"/>
</dbReference>
<feature type="binding site" description="in other chain" evidence="6">
    <location>
        <position position="106"/>
    </location>
    <ligand>
        <name>5-phospho-alpha-D-ribose 1-diphosphate</name>
        <dbReference type="ChEBI" id="CHEBI:58017"/>
        <note>ligand shared between dimeric partners</note>
    </ligand>
</feature>
<name>A0A154WFQ0_9PROT</name>
<dbReference type="InterPro" id="IPR004467">
    <property type="entry name" value="Or_phspho_trans_dom"/>
</dbReference>
<proteinExistence type="inferred from homology"/>
<dbReference type="InterPro" id="IPR023031">
    <property type="entry name" value="OPRT"/>
</dbReference>
<dbReference type="CDD" id="cd06223">
    <property type="entry name" value="PRTases_typeI"/>
    <property type="match status" value="1"/>
</dbReference>
<dbReference type="OrthoDB" id="9802134at2"/>
<evidence type="ECO:0000313" key="8">
    <source>
        <dbReference type="EMBL" id="KZD12354.1"/>
    </source>
</evidence>
<gene>
    <name evidence="6" type="primary">pyrE</name>
    <name evidence="8" type="ORF">AUP43_16725</name>
</gene>
<keyword evidence="6" id="KW-0460">Magnesium</keyword>
<evidence type="ECO:0000256" key="5">
    <source>
        <dbReference type="ARBA" id="ARBA00022975"/>
    </source>
</evidence>
<accession>A0A154WFQ0</accession>
<comment type="caution">
    <text evidence="8">The sequence shown here is derived from an EMBL/GenBank/DDBJ whole genome shotgun (WGS) entry which is preliminary data.</text>
</comment>
<dbReference type="HAMAP" id="MF_01208">
    <property type="entry name" value="PyrE"/>
    <property type="match status" value="1"/>
</dbReference>
<dbReference type="InterPro" id="IPR029057">
    <property type="entry name" value="PRTase-like"/>
</dbReference>
<dbReference type="PANTHER" id="PTHR19278">
    <property type="entry name" value="OROTATE PHOSPHORIBOSYLTRANSFERASE"/>
    <property type="match status" value="1"/>
</dbReference>
<comment type="caution">
    <text evidence="6">Lacks conserved residue(s) required for the propagation of feature annotation.</text>
</comment>
<keyword evidence="4 6" id="KW-0808">Transferase</keyword>
<dbReference type="Pfam" id="PF00156">
    <property type="entry name" value="Pribosyltran"/>
    <property type="match status" value="1"/>
</dbReference>
<dbReference type="RefSeq" id="WP_067552540.1">
    <property type="nucleotide sequence ID" value="NZ_LPXN01000033.1"/>
</dbReference>
<dbReference type="GO" id="GO:0044205">
    <property type="term" value="P:'de novo' UMP biosynthetic process"/>
    <property type="evidence" value="ECO:0007669"/>
    <property type="project" value="UniProtKB-UniRule"/>
</dbReference>
<feature type="binding site" evidence="6">
    <location>
        <position position="105"/>
    </location>
    <ligand>
        <name>5-phospho-alpha-D-ribose 1-diphosphate</name>
        <dbReference type="ChEBI" id="CHEBI:58017"/>
        <note>ligand shared between dimeric partners</note>
    </ligand>
</feature>
<evidence type="ECO:0000256" key="4">
    <source>
        <dbReference type="ARBA" id="ARBA00022679"/>
    </source>
</evidence>
<feature type="domain" description="Phosphoribosyltransferase" evidence="7">
    <location>
        <begin position="75"/>
        <end position="161"/>
    </location>
</feature>
<organism evidence="8 9">
    <name type="scientific">Oceanibaculum pacificum</name>
    <dbReference type="NCBI Taxonomy" id="580166"/>
    <lineage>
        <taxon>Bacteria</taxon>
        <taxon>Pseudomonadati</taxon>
        <taxon>Pseudomonadota</taxon>
        <taxon>Alphaproteobacteria</taxon>
        <taxon>Rhodospirillales</taxon>
        <taxon>Oceanibaculaceae</taxon>
        <taxon>Oceanibaculum</taxon>
    </lineage>
</organism>
<dbReference type="Gene3D" id="3.40.50.2020">
    <property type="match status" value="1"/>
</dbReference>
<feature type="binding site" evidence="6">
    <location>
        <position position="109"/>
    </location>
    <ligand>
        <name>5-phospho-alpha-D-ribose 1-diphosphate</name>
        <dbReference type="ChEBI" id="CHEBI:58017"/>
        <note>ligand shared between dimeric partners</note>
    </ligand>
</feature>
<sequence length="223" mass="24455">MTDLSYQMTPAEITADILLDIQAIHIRPEEPFTFTSGRLSPVYVDCRKIISFPRARAKLMDMGVEKMGRIAGFEGFDAVAGGETAGIPFAAWIAERMGLPMLYVRKKPKGFGRNAQIEGAIHDGQRVLLVEDLATDGGSKLNFVEALRTAGAEVAHCFVVFHYGVFPEGVAKLTEQGVALHELATWADVLLAAERRGYTKDQLDQVRSFLADPDGWAENRAKG</sequence>
<dbReference type="NCBIfam" id="NF001729">
    <property type="entry name" value="PRK00455.1-3"/>
    <property type="match status" value="1"/>
</dbReference>
<keyword evidence="9" id="KW-1185">Reference proteome</keyword>
<dbReference type="AlphaFoldDB" id="A0A154WFQ0"/>
<dbReference type="UniPathway" id="UPA00070">
    <property type="reaction ID" value="UER00119"/>
</dbReference>
<feature type="binding site" evidence="6">
    <location>
        <position position="135"/>
    </location>
    <ligand>
        <name>orotate</name>
        <dbReference type="ChEBI" id="CHEBI:30839"/>
    </ligand>
</feature>
<dbReference type="STRING" id="580166.AUP43_16725"/>
<dbReference type="EC" id="2.4.2.10" evidence="2 6"/>
<dbReference type="PANTHER" id="PTHR19278:SF9">
    <property type="entry name" value="URIDINE 5'-MONOPHOSPHATE SYNTHASE"/>
    <property type="match status" value="1"/>
</dbReference>
<comment type="function">
    <text evidence="6">Catalyzes the transfer of a ribosyl phosphate group from 5-phosphoribose 1-diphosphate to orotate, leading to the formation of orotidine monophosphate (OMP).</text>
</comment>
<comment type="catalytic activity">
    <reaction evidence="6">
        <text>orotidine 5'-phosphate + diphosphate = orotate + 5-phospho-alpha-D-ribose 1-diphosphate</text>
        <dbReference type="Rhea" id="RHEA:10380"/>
        <dbReference type="ChEBI" id="CHEBI:30839"/>
        <dbReference type="ChEBI" id="CHEBI:33019"/>
        <dbReference type="ChEBI" id="CHEBI:57538"/>
        <dbReference type="ChEBI" id="CHEBI:58017"/>
        <dbReference type="EC" id="2.4.2.10"/>
    </reaction>
</comment>
<comment type="subunit">
    <text evidence="6">Homodimer.</text>
</comment>
<reference evidence="8 9" key="1">
    <citation type="submission" date="2015-12" db="EMBL/GenBank/DDBJ databases">
        <title>Genome sequence of Oceanibaculum pacificum MCCC 1A02656.</title>
        <authorList>
            <person name="Lu L."/>
            <person name="Lai Q."/>
            <person name="Shao Z."/>
            <person name="Qian P."/>
        </authorList>
    </citation>
    <scope>NUCLEOTIDE SEQUENCE [LARGE SCALE GENOMIC DNA]</scope>
    <source>
        <strain evidence="8 9">MCCC 1A02656</strain>
    </source>
</reference>
<dbReference type="GO" id="GO:0004588">
    <property type="term" value="F:orotate phosphoribosyltransferase activity"/>
    <property type="evidence" value="ECO:0007669"/>
    <property type="project" value="UniProtKB-UniRule"/>
</dbReference>
<feature type="binding site" description="in other chain" evidence="6">
    <location>
        <begin position="131"/>
        <end position="139"/>
    </location>
    <ligand>
        <name>5-phospho-alpha-D-ribose 1-diphosphate</name>
        <dbReference type="ChEBI" id="CHEBI:58017"/>
        <note>ligand shared between dimeric partners</note>
    </ligand>
</feature>
<evidence type="ECO:0000256" key="1">
    <source>
        <dbReference type="ARBA" id="ARBA00004889"/>
    </source>
</evidence>